<dbReference type="Gene3D" id="2.60.40.1820">
    <property type="match status" value="1"/>
</dbReference>
<dbReference type="Proteomes" id="UP000822688">
    <property type="component" value="Chromosome 2"/>
</dbReference>
<organism evidence="7 8">
    <name type="scientific">Ceratodon purpureus</name>
    <name type="common">Fire moss</name>
    <name type="synonym">Dicranum purpureum</name>
    <dbReference type="NCBI Taxonomy" id="3225"/>
    <lineage>
        <taxon>Eukaryota</taxon>
        <taxon>Viridiplantae</taxon>
        <taxon>Streptophyta</taxon>
        <taxon>Embryophyta</taxon>
        <taxon>Bryophyta</taxon>
        <taxon>Bryophytina</taxon>
        <taxon>Bryopsida</taxon>
        <taxon>Dicranidae</taxon>
        <taxon>Pseudoditrichales</taxon>
        <taxon>Ditrichaceae</taxon>
        <taxon>Ceratodon</taxon>
    </lineage>
</organism>
<dbReference type="PANTHER" id="PTHR31234:SF67">
    <property type="entry name" value="LATE EMBRYOGENESIS ABUNDANT PROTEIN"/>
    <property type="match status" value="1"/>
</dbReference>
<dbReference type="SUPFAM" id="SSF117070">
    <property type="entry name" value="LEA14-like"/>
    <property type="match status" value="1"/>
</dbReference>
<evidence type="ECO:0000256" key="4">
    <source>
        <dbReference type="ARBA" id="ARBA00023136"/>
    </source>
</evidence>
<comment type="caution">
    <text evidence="7">The sequence shown here is derived from an EMBL/GenBank/DDBJ whole genome shotgun (WGS) entry which is preliminary data.</text>
</comment>
<dbReference type="PANTHER" id="PTHR31234">
    <property type="entry name" value="LATE EMBRYOGENESIS ABUNDANT (LEA) HYDROXYPROLINE-RICH GLYCOPROTEIN FAMILY"/>
    <property type="match status" value="1"/>
</dbReference>
<evidence type="ECO:0000259" key="6">
    <source>
        <dbReference type="Pfam" id="PF03168"/>
    </source>
</evidence>
<comment type="subcellular location">
    <subcellularLocation>
        <location evidence="1">Membrane</location>
        <topology evidence="1">Single-pass membrane protein</topology>
    </subcellularLocation>
</comment>
<evidence type="ECO:0000256" key="3">
    <source>
        <dbReference type="ARBA" id="ARBA00022989"/>
    </source>
</evidence>
<accession>A0A8T0IT54</accession>
<keyword evidence="3 5" id="KW-1133">Transmembrane helix</keyword>
<evidence type="ECO:0000313" key="8">
    <source>
        <dbReference type="Proteomes" id="UP000822688"/>
    </source>
</evidence>
<dbReference type="GO" id="GO:0098542">
    <property type="term" value="P:defense response to other organism"/>
    <property type="evidence" value="ECO:0007669"/>
    <property type="project" value="InterPro"/>
</dbReference>
<evidence type="ECO:0000256" key="5">
    <source>
        <dbReference type="SAM" id="Phobius"/>
    </source>
</evidence>
<dbReference type="AlphaFoldDB" id="A0A8T0IT54"/>
<dbReference type="GO" id="GO:0016020">
    <property type="term" value="C:membrane"/>
    <property type="evidence" value="ECO:0007669"/>
    <property type="project" value="UniProtKB-SubCell"/>
</dbReference>
<evidence type="ECO:0000256" key="2">
    <source>
        <dbReference type="ARBA" id="ARBA00022692"/>
    </source>
</evidence>
<keyword evidence="2 5" id="KW-0812">Transmembrane</keyword>
<reference evidence="7" key="1">
    <citation type="submission" date="2020-06" db="EMBL/GenBank/DDBJ databases">
        <title>WGS assembly of Ceratodon purpureus strain R40.</title>
        <authorList>
            <person name="Carey S.B."/>
            <person name="Jenkins J."/>
            <person name="Shu S."/>
            <person name="Lovell J.T."/>
            <person name="Sreedasyam A."/>
            <person name="Maumus F."/>
            <person name="Tiley G.P."/>
            <person name="Fernandez-Pozo N."/>
            <person name="Barry K."/>
            <person name="Chen C."/>
            <person name="Wang M."/>
            <person name="Lipzen A."/>
            <person name="Daum C."/>
            <person name="Saski C.A."/>
            <person name="Payton A.C."/>
            <person name="Mcbreen J.C."/>
            <person name="Conrad R.E."/>
            <person name="Kollar L.M."/>
            <person name="Olsson S."/>
            <person name="Huttunen S."/>
            <person name="Landis J.B."/>
            <person name="Wickett N.J."/>
            <person name="Johnson M.G."/>
            <person name="Rensing S.A."/>
            <person name="Grimwood J."/>
            <person name="Schmutz J."/>
            <person name="Mcdaniel S.F."/>
        </authorList>
    </citation>
    <scope>NUCLEOTIDE SEQUENCE</scope>
    <source>
        <strain evidence="7">R40</strain>
    </source>
</reference>
<keyword evidence="4 5" id="KW-0472">Membrane</keyword>
<dbReference type="Pfam" id="PF03168">
    <property type="entry name" value="LEA_2"/>
    <property type="match status" value="1"/>
</dbReference>
<feature type="transmembrane region" description="Helical" evidence="5">
    <location>
        <begin position="41"/>
        <end position="65"/>
    </location>
</feature>
<protein>
    <recommendedName>
        <fullName evidence="6">Late embryogenesis abundant protein LEA-2 subgroup domain-containing protein</fullName>
    </recommendedName>
</protein>
<feature type="domain" description="Late embryogenesis abundant protein LEA-2 subgroup" evidence="6">
    <location>
        <begin position="106"/>
        <end position="193"/>
    </location>
</feature>
<dbReference type="InterPro" id="IPR044839">
    <property type="entry name" value="NDR1-like"/>
</dbReference>
<dbReference type="EMBL" id="CM026422">
    <property type="protein sequence ID" value="KAG0586342.1"/>
    <property type="molecule type" value="Genomic_DNA"/>
</dbReference>
<name>A0A8T0IT54_CERPU</name>
<proteinExistence type="predicted"/>
<gene>
    <name evidence="7" type="ORF">KC19_2G083800</name>
</gene>
<sequence>MKFSSNSERAPYSRSKHGSFNVEEYHVDGPLKKKRCRRCCCCTMIACLVLLLVLFLVGLTLYLVLKPKYPSVEMSNIAVANVKVSPKRDGLRINALLSMNMTANLTAINPNRFRIIYSPTQADVSYKDLYVGNSTVPAIDQPGRSNHTISVLLVTDEIDVFKGTGLSLLKDSAKDAIPFTIVGVIKARIHFLGITSSLLKVKVTCDVVVHPRNQSLLEKTCKADAT</sequence>
<evidence type="ECO:0000256" key="1">
    <source>
        <dbReference type="ARBA" id="ARBA00004167"/>
    </source>
</evidence>
<evidence type="ECO:0000313" key="7">
    <source>
        <dbReference type="EMBL" id="KAG0586342.1"/>
    </source>
</evidence>
<dbReference type="InterPro" id="IPR004864">
    <property type="entry name" value="LEA_2"/>
</dbReference>
<keyword evidence="8" id="KW-1185">Reference proteome</keyword>